<keyword evidence="6" id="KW-0282">Flagellum</keyword>
<dbReference type="PANTHER" id="PTHR42792">
    <property type="entry name" value="FLAGELLIN"/>
    <property type="match status" value="1"/>
</dbReference>
<dbReference type="Pfam" id="PF00700">
    <property type="entry name" value="Flagellin_C"/>
    <property type="match status" value="1"/>
</dbReference>
<dbReference type="InterPro" id="IPR001492">
    <property type="entry name" value="Flagellin"/>
</dbReference>
<evidence type="ECO:0000256" key="1">
    <source>
        <dbReference type="ARBA" id="ARBA00005709"/>
    </source>
</evidence>
<feature type="domain" description="Flagellin C-terminal" evidence="5">
    <location>
        <begin position="197"/>
        <end position="274"/>
    </location>
</feature>
<dbReference type="InterPro" id="IPR046358">
    <property type="entry name" value="Flagellin_C"/>
</dbReference>
<comment type="function">
    <text evidence="3">Flagellin is the subunit protein which polymerizes to form the filaments of bacterial flagella.</text>
</comment>
<evidence type="ECO:0000259" key="4">
    <source>
        <dbReference type="Pfam" id="PF00669"/>
    </source>
</evidence>
<gene>
    <name evidence="6" type="ORF">ACFSM5_07345</name>
</gene>
<evidence type="ECO:0000256" key="3">
    <source>
        <dbReference type="RuleBase" id="RU362073"/>
    </source>
</evidence>
<protein>
    <recommendedName>
        <fullName evidence="3">Flagellin</fullName>
    </recommendedName>
</protein>
<keyword evidence="6" id="KW-0969">Cilium</keyword>
<evidence type="ECO:0000313" key="7">
    <source>
        <dbReference type="Proteomes" id="UP001597295"/>
    </source>
</evidence>
<keyword evidence="2 3" id="KW-0975">Bacterial flagellum</keyword>
<dbReference type="Pfam" id="PF00669">
    <property type="entry name" value="Flagellin_N"/>
    <property type="match status" value="1"/>
</dbReference>
<proteinExistence type="inferred from homology"/>
<accession>A0ABW5DQ80</accession>
<dbReference type="SUPFAM" id="SSF64518">
    <property type="entry name" value="Phase 1 flagellin"/>
    <property type="match status" value="1"/>
</dbReference>
<keyword evidence="6" id="KW-0966">Cell projection</keyword>
<comment type="caution">
    <text evidence="6">The sequence shown here is derived from an EMBL/GenBank/DDBJ whole genome shotgun (WGS) entry which is preliminary data.</text>
</comment>
<feature type="domain" description="Flagellin N-terminal" evidence="4">
    <location>
        <begin position="6"/>
        <end position="140"/>
    </location>
</feature>
<dbReference type="Gene3D" id="1.20.1330.10">
    <property type="entry name" value="f41 fragment of flagellin, N-terminal domain"/>
    <property type="match status" value="1"/>
</dbReference>
<sequence>MPISTNTNLSAMTAARILNVTGDQLDRTQKKVSTGFNIADAFDNGALYAVSQNIRSKLSGLSAVNGQLGNALGSVQVANTAVNSISNKVQDMRKTLVQLADANVTGDTRAQLENQYAEQMVSLVNYAQAADYNGVNMVSNGTNFSVIRDAIGNQLALTAVATSVVAAFSAMSVAVNGGFSSAASLLANNLSFATAEANIGTALNRIGVLNTRLNDQIKFNSGVEDATKAGLSYMIDADLTVESATLTSLQIKQQLSSQSLSIANQRPQIILSLFG</sequence>
<evidence type="ECO:0000313" key="6">
    <source>
        <dbReference type="EMBL" id="MFD2262698.1"/>
    </source>
</evidence>
<dbReference type="Proteomes" id="UP001597295">
    <property type="component" value="Unassembled WGS sequence"/>
</dbReference>
<name>A0ABW5DQ80_9PROT</name>
<keyword evidence="3" id="KW-0964">Secreted</keyword>
<reference evidence="7" key="1">
    <citation type="journal article" date="2019" name="Int. J. Syst. Evol. Microbiol.">
        <title>The Global Catalogue of Microorganisms (GCM) 10K type strain sequencing project: providing services to taxonomists for standard genome sequencing and annotation.</title>
        <authorList>
            <consortium name="The Broad Institute Genomics Platform"/>
            <consortium name="The Broad Institute Genome Sequencing Center for Infectious Disease"/>
            <person name="Wu L."/>
            <person name="Ma J."/>
        </authorList>
    </citation>
    <scope>NUCLEOTIDE SEQUENCE [LARGE SCALE GENOMIC DNA]</scope>
    <source>
        <strain evidence="7">CGMCC 1.19062</strain>
    </source>
</reference>
<dbReference type="PANTHER" id="PTHR42792:SF2">
    <property type="entry name" value="FLAGELLIN"/>
    <property type="match status" value="1"/>
</dbReference>
<comment type="subcellular location">
    <subcellularLocation>
        <location evidence="3">Secreted</location>
    </subcellularLocation>
    <subcellularLocation>
        <location evidence="3">Bacterial flagellum</location>
    </subcellularLocation>
</comment>
<dbReference type="RefSeq" id="WP_379875661.1">
    <property type="nucleotide sequence ID" value="NZ_JBHUIP010000005.1"/>
</dbReference>
<dbReference type="InterPro" id="IPR001029">
    <property type="entry name" value="Flagellin_N"/>
</dbReference>
<dbReference type="EMBL" id="JBHUIP010000005">
    <property type="protein sequence ID" value="MFD2262698.1"/>
    <property type="molecule type" value="Genomic_DNA"/>
</dbReference>
<evidence type="ECO:0000259" key="5">
    <source>
        <dbReference type="Pfam" id="PF00700"/>
    </source>
</evidence>
<keyword evidence="7" id="KW-1185">Reference proteome</keyword>
<organism evidence="6 7">
    <name type="scientific">Lacibacterium aquatile</name>
    <dbReference type="NCBI Taxonomy" id="1168082"/>
    <lineage>
        <taxon>Bacteria</taxon>
        <taxon>Pseudomonadati</taxon>
        <taxon>Pseudomonadota</taxon>
        <taxon>Alphaproteobacteria</taxon>
        <taxon>Rhodospirillales</taxon>
        <taxon>Rhodospirillaceae</taxon>
    </lineage>
</organism>
<evidence type="ECO:0000256" key="2">
    <source>
        <dbReference type="ARBA" id="ARBA00023143"/>
    </source>
</evidence>
<comment type="similarity">
    <text evidence="1 3">Belongs to the bacterial flagellin family.</text>
</comment>